<protein>
    <submittedName>
        <fullName evidence="2">Uncharacterized protein</fullName>
    </submittedName>
</protein>
<sequence>MNITGLLHFIHDGKDLDIARIISTEMKSIASSGVTDFSRPKCPLAFPGLIMGLITKARITIPQHVHEQLGTIDDNYVHRHCKPKRNTTPAAPEHPTASHEASAAPTQSFTDQQLLYHLMDQNATNHRADVTMYEAMYRMSMSEPLMEPTLFQTHIARPGDRPPFGEGASTAAAAAGDGVDDDAFDQAAADAFIDDEEATQSGGDDEMHDL</sequence>
<feature type="compositionally biased region" description="Low complexity" evidence="1">
    <location>
        <begin position="164"/>
        <end position="177"/>
    </location>
</feature>
<name>A0A392P1F1_9FABA</name>
<evidence type="ECO:0000256" key="1">
    <source>
        <dbReference type="SAM" id="MobiDB-lite"/>
    </source>
</evidence>
<evidence type="ECO:0000313" key="3">
    <source>
        <dbReference type="Proteomes" id="UP000265520"/>
    </source>
</evidence>
<feature type="region of interest" description="Disordered" evidence="1">
    <location>
        <begin position="80"/>
        <end position="106"/>
    </location>
</feature>
<organism evidence="2 3">
    <name type="scientific">Trifolium medium</name>
    <dbReference type="NCBI Taxonomy" id="97028"/>
    <lineage>
        <taxon>Eukaryota</taxon>
        <taxon>Viridiplantae</taxon>
        <taxon>Streptophyta</taxon>
        <taxon>Embryophyta</taxon>
        <taxon>Tracheophyta</taxon>
        <taxon>Spermatophyta</taxon>
        <taxon>Magnoliopsida</taxon>
        <taxon>eudicotyledons</taxon>
        <taxon>Gunneridae</taxon>
        <taxon>Pentapetalae</taxon>
        <taxon>rosids</taxon>
        <taxon>fabids</taxon>
        <taxon>Fabales</taxon>
        <taxon>Fabaceae</taxon>
        <taxon>Papilionoideae</taxon>
        <taxon>50 kb inversion clade</taxon>
        <taxon>NPAAA clade</taxon>
        <taxon>Hologalegina</taxon>
        <taxon>IRL clade</taxon>
        <taxon>Trifolieae</taxon>
        <taxon>Trifolium</taxon>
    </lineage>
</organism>
<evidence type="ECO:0000313" key="2">
    <source>
        <dbReference type="EMBL" id="MCI05330.1"/>
    </source>
</evidence>
<feature type="region of interest" description="Disordered" evidence="1">
    <location>
        <begin position="155"/>
        <end position="210"/>
    </location>
</feature>
<feature type="compositionally biased region" description="Acidic residues" evidence="1">
    <location>
        <begin position="192"/>
        <end position="210"/>
    </location>
</feature>
<dbReference type="AlphaFoldDB" id="A0A392P1F1"/>
<accession>A0A392P1F1</accession>
<proteinExistence type="predicted"/>
<dbReference type="EMBL" id="LXQA010058333">
    <property type="protein sequence ID" value="MCI05330.1"/>
    <property type="molecule type" value="Genomic_DNA"/>
</dbReference>
<comment type="caution">
    <text evidence="2">The sequence shown here is derived from an EMBL/GenBank/DDBJ whole genome shotgun (WGS) entry which is preliminary data.</text>
</comment>
<keyword evidence="3" id="KW-1185">Reference proteome</keyword>
<reference evidence="2 3" key="1">
    <citation type="journal article" date="2018" name="Front. Plant Sci.">
        <title>Red Clover (Trifolium pratense) and Zigzag Clover (T. medium) - A Picture of Genomic Similarities and Differences.</title>
        <authorList>
            <person name="Dluhosova J."/>
            <person name="Istvanek J."/>
            <person name="Nedelnik J."/>
            <person name="Repkova J."/>
        </authorList>
    </citation>
    <scope>NUCLEOTIDE SEQUENCE [LARGE SCALE GENOMIC DNA]</scope>
    <source>
        <strain evidence="3">cv. 10/8</strain>
        <tissue evidence="2">Leaf</tissue>
    </source>
</reference>
<dbReference type="Proteomes" id="UP000265520">
    <property type="component" value="Unassembled WGS sequence"/>
</dbReference>